<accession>A0AAW9RH94</accession>
<evidence type="ECO:0008006" key="3">
    <source>
        <dbReference type="Google" id="ProtNLM"/>
    </source>
</evidence>
<dbReference type="Proteomes" id="UP001359886">
    <property type="component" value="Unassembled WGS sequence"/>
</dbReference>
<organism evidence="1 2">
    <name type="scientific">Elongatibacter sediminis</name>
    <dbReference type="NCBI Taxonomy" id="3119006"/>
    <lineage>
        <taxon>Bacteria</taxon>
        <taxon>Pseudomonadati</taxon>
        <taxon>Pseudomonadota</taxon>
        <taxon>Gammaproteobacteria</taxon>
        <taxon>Chromatiales</taxon>
        <taxon>Wenzhouxiangellaceae</taxon>
        <taxon>Elongatibacter</taxon>
    </lineage>
</organism>
<dbReference type="AlphaFoldDB" id="A0AAW9RH94"/>
<evidence type="ECO:0000313" key="1">
    <source>
        <dbReference type="EMBL" id="MEJ8568228.1"/>
    </source>
</evidence>
<sequence>MIETHEFNSRWWGSPVGIVTNPGFFALPADEQRDRLAAFEWVEFRMPLEQSPVDLPSIHAAGFYQVDTQINYRLNLGRLPAPESLASLSVEFADQTPFTVTAGEMKPFEHERFFKLPGITPERVNERYALWSNEHLARHPAASLRVLHQGEVEGWYLGDDSSGVGLNLTLAMLSRKSTISGLLLFLKAYQAFSSRGHRLGWAAFSIQNSPVHNIYASIGARFMRPTGQWLWVA</sequence>
<comment type="caution">
    <text evidence="1">The sequence shown here is derived from an EMBL/GenBank/DDBJ whole genome shotgun (WGS) entry which is preliminary data.</text>
</comment>
<proteinExistence type="predicted"/>
<dbReference type="RefSeq" id="WP_354695549.1">
    <property type="nucleotide sequence ID" value="NZ_JAZHOG010000007.1"/>
</dbReference>
<protein>
    <recommendedName>
        <fullName evidence="3">N-acetyltransferase domain-containing protein</fullName>
    </recommendedName>
</protein>
<evidence type="ECO:0000313" key="2">
    <source>
        <dbReference type="Proteomes" id="UP001359886"/>
    </source>
</evidence>
<dbReference type="EMBL" id="JAZHOG010000007">
    <property type="protein sequence ID" value="MEJ8568228.1"/>
    <property type="molecule type" value="Genomic_DNA"/>
</dbReference>
<dbReference type="Gene3D" id="3.40.630.30">
    <property type="match status" value="1"/>
</dbReference>
<keyword evidence="2" id="KW-1185">Reference proteome</keyword>
<name>A0AAW9RH94_9GAMM</name>
<gene>
    <name evidence="1" type="ORF">V3330_11380</name>
</gene>
<reference evidence="1 2" key="1">
    <citation type="submission" date="2024-02" db="EMBL/GenBank/DDBJ databases">
        <title>A novel Wenzhouxiangellaceae bacterium, isolated from coastal sediments.</title>
        <authorList>
            <person name="Du Z.-J."/>
            <person name="Ye Y.-Q."/>
            <person name="Zhang X.-Y."/>
        </authorList>
    </citation>
    <scope>NUCLEOTIDE SEQUENCE [LARGE SCALE GENOMIC DNA]</scope>
    <source>
        <strain evidence="1 2">CH-27</strain>
    </source>
</reference>